<dbReference type="InterPro" id="IPR033985">
    <property type="entry name" value="SusD-like_N"/>
</dbReference>
<accession>A0A1D3UHA2</accession>
<organism evidence="9 10">
    <name type="scientific">Tannerella forsythia</name>
    <name type="common">Bacteroides forsythus</name>
    <dbReference type="NCBI Taxonomy" id="28112"/>
    <lineage>
        <taxon>Bacteria</taxon>
        <taxon>Pseudomonadati</taxon>
        <taxon>Bacteroidota</taxon>
        <taxon>Bacteroidia</taxon>
        <taxon>Bacteroidales</taxon>
        <taxon>Tannerellaceae</taxon>
        <taxon>Tannerella</taxon>
    </lineage>
</organism>
<evidence type="ECO:0000313" key="8">
    <source>
        <dbReference type="EMBL" id="PDP44889.1"/>
    </source>
</evidence>
<keyword evidence="5" id="KW-0998">Cell outer membrane</keyword>
<reference evidence="8 11" key="2">
    <citation type="submission" date="2017-09" db="EMBL/GenBank/DDBJ databases">
        <title>Phase variable restriction modification systems are present in the genome sequences of periodontal pathogens Prevotella intermedia, Tannerella forsythia and Porphyromonas gingivalis.</title>
        <authorList>
            <person name="Haigh R.D."/>
            <person name="Crawford L."/>
            <person name="Ralph J."/>
            <person name="Wanford J."/>
            <person name="Vartoukian S.R."/>
            <person name="Hijazib K."/>
            <person name="Wade W."/>
            <person name="Oggioni M.R."/>
        </authorList>
    </citation>
    <scope>NUCLEOTIDE SEQUENCE [LARGE SCALE GENOMIC DNA]</scope>
    <source>
        <strain evidence="8 11">WW11663</strain>
    </source>
</reference>
<dbReference type="InterPro" id="IPR012944">
    <property type="entry name" value="SusD_RagB_dom"/>
</dbReference>
<dbReference type="Pfam" id="PF07980">
    <property type="entry name" value="SusD_RagB"/>
    <property type="match status" value="1"/>
</dbReference>
<dbReference type="AlphaFoldDB" id="A0A1D3UHA2"/>
<evidence type="ECO:0000256" key="4">
    <source>
        <dbReference type="ARBA" id="ARBA00023136"/>
    </source>
</evidence>
<dbReference type="EMBL" id="NSLJ01000003">
    <property type="protein sequence ID" value="PDP44889.1"/>
    <property type="molecule type" value="Genomic_DNA"/>
</dbReference>
<dbReference type="Pfam" id="PF14322">
    <property type="entry name" value="SusD-like_3"/>
    <property type="match status" value="1"/>
</dbReference>
<keyword evidence="4" id="KW-0472">Membrane</keyword>
<dbReference type="Gene3D" id="1.25.40.390">
    <property type="match status" value="1"/>
</dbReference>
<protein>
    <submittedName>
        <fullName evidence="8">RagB/SusD family nutrient uptake outer membrane protein</fullName>
    </submittedName>
    <submittedName>
        <fullName evidence="9">SusD family protein</fullName>
    </submittedName>
</protein>
<dbReference type="Proteomes" id="UP000219259">
    <property type="component" value="Unassembled WGS sequence"/>
</dbReference>
<dbReference type="OrthoDB" id="636214at2"/>
<comment type="subcellular location">
    <subcellularLocation>
        <location evidence="1">Cell outer membrane</location>
    </subcellularLocation>
</comment>
<gene>
    <name evidence="8" type="ORF">CLI86_01935</name>
    <name evidence="9" type="ORF">TFUB20_00720</name>
</gene>
<comment type="similarity">
    <text evidence="2">Belongs to the SusD family.</text>
</comment>
<dbReference type="PROSITE" id="PS51257">
    <property type="entry name" value="PROKAR_LIPOPROTEIN"/>
    <property type="match status" value="1"/>
</dbReference>
<proteinExistence type="inferred from homology"/>
<keyword evidence="3" id="KW-0732">Signal</keyword>
<evidence type="ECO:0000256" key="5">
    <source>
        <dbReference type="ARBA" id="ARBA00023237"/>
    </source>
</evidence>
<reference evidence="9 10" key="1">
    <citation type="submission" date="2016-09" db="EMBL/GenBank/DDBJ databases">
        <authorList>
            <person name="Capua I."/>
            <person name="De Benedictis P."/>
            <person name="Joannis T."/>
            <person name="Lombin L.H."/>
            <person name="Cattoli G."/>
        </authorList>
    </citation>
    <scope>NUCLEOTIDE SEQUENCE [LARGE SCALE GENOMIC DNA]</scope>
    <source>
        <strain evidence="9 10">UB20</strain>
    </source>
</reference>
<evidence type="ECO:0000313" key="11">
    <source>
        <dbReference type="Proteomes" id="UP000219259"/>
    </source>
</evidence>
<dbReference type="Proteomes" id="UP000182057">
    <property type="component" value="Unassembled WGS sequence"/>
</dbReference>
<dbReference type="GO" id="GO:0009279">
    <property type="term" value="C:cell outer membrane"/>
    <property type="evidence" value="ECO:0007669"/>
    <property type="project" value="UniProtKB-SubCell"/>
</dbReference>
<feature type="domain" description="RagB/SusD" evidence="6">
    <location>
        <begin position="271"/>
        <end position="513"/>
    </location>
</feature>
<dbReference type="InterPro" id="IPR011990">
    <property type="entry name" value="TPR-like_helical_dom_sf"/>
</dbReference>
<evidence type="ECO:0000259" key="7">
    <source>
        <dbReference type="Pfam" id="PF14322"/>
    </source>
</evidence>
<dbReference type="SUPFAM" id="SSF48452">
    <property type="entry name" value="TPR-like"/>
    <property type="match status" value="1"/>
</dbReference>
<evidence type="ECO:0000259" key="6">
    <source>
        <dbReference type="Pfam" id="PF07980"/>
    </source>
</evidence>
<dbReference type="RefSeq" id="WP_060827635.1">
    <property type="nucleotide sequence ID" value="NZ_FMMM01000026.1"/>
</dbReference>
<dbReference type="EMBL" id="FMMM01000026">
    <property type="protein sequence ID" value="SCQ19483.1"/>
    <property type="molecule type" value="Genomic_DNA"/>
</dbReference>
<sequence length="513" mass="56940">MNHSIRNIIGILATGLAMLTGGCTDLLDQRPQGEWIQGDESGGGSFQSDVFTLYAKMRGFSVTSGTTALAVHCFRSEDAEKGSTASDGAAHGKMFDDFEYIATNGLIAGYWTGNYELIILANKVIADIEQSEKEQGSLSDGDRINKSEAHFFRAFAFFNLVRAFGDVPKIDFKVNKAEEANIPKSPAADIYTLIDADLTAAEAHLPKTWPAVYTGRLTWGAARSLHARTYMQRNDWTNMYAASTEVIKSGLYNLNTPYDKIFRESGENSSESVFELQCTATPSQPGSNEIGSQFAQVQGVRGAGEWNLGWGWHTPTQLLADAFEKGDPRKDETLLYFVKTGEDANTIEPNKPWGERPVANASVVNKYYNKKAYTDPTLRATYTKSGHWYNIRLIRYADVVLMAAEAANETGKTGEAMEYLEMVRARARGSNAAVLPKVTTTDPAEMRKAIRHERRVELGMEFDRFYDLVRWGIAREVLHAAGKTNYQDKHALLPLPQTEVDKSNGVLKQNPNY</sequence>
<evidence type="ECO:0000256" key="3">
    <source>
        <dbReference type="ARBA" id="ARBA00022729"/>
    </source>
</evidence>
<evidence type="ECO:0000256" key="2">
    <source>
        <dbReference type="ARBA" id="ARBA00006275"/>
    </source>
</evidence>
<name>A0A1D3UHA2_TANFO</name>
<evidence type="ECO:0000256" key="1">
    <source>
        <dbReference type="ARBA" id="ARBA00004442"/>
    </source>
</evidence>
<evidence type="ECO:0000313" key="10">
    <source>
        <dbReference type="Proteomes" id="UP000182057"/>
    </source>
</evidence>
<feature type="domain" description="SusD-like N-terminal" evidence="7">
    <location>
        <begin position="100"/>
        <end position="231"/>
    </location>
</feature>
<evidence type="ECO:0000313" key="9">
    <source>
        <dbReference type="EMBL" id="SCQ19483.1"/>
    </source>
</evidence>